<dbReference type="EMBL" id="BAAAEW010000026">
    <property type="protein sequence ID" value="GAA0758863.1"/>
    <property type="molecule type" value="Genomic_DNA"/>
</dbReference>
<reference evidence="1 2" key="1">
    <citation type="journal article" date="2019" name="Int. J. Syst. Evol. Microbiol.">
        <title>The Global Catalogue of Microorganisms (GCM) 10K type strain sequencing project: providing services to taxonomists for standard genome sequencing and annotation.</title>
        <authorList>
            <consortium name="The Broad Institute Genomics Platform"/>
            <consortium name="The Broad Institute Genome Sequencing Center for Infectious Disease"/>
            <person name="Wu L."/>
            <person name="Ma J."/>
        </authorList>
    </citation>
    <scope>NUCLEOTIDE SEQUENCE [LARGE SCALE GENOMIC DNA]</scope>
    <source>
        <strain evidence="1 2">JCM 15503</strain>
    </source>
</reference>
<evidence type="ECO:0000313" key="2">
    <source>
        <dbReference type="Proteomes" id="UP001500279"/>
    </source>
</evidence>
<keyword evidence="2" id="KW-1185">Reference proteome</keyword>
<protein>
    <submittedName>
        <fullName evidence="1">Uncharacterized protein</fullName>
    </submittedName>
</protein>
<organism evidence="1 2">
    <name type="scientific">Ideonella azotifigens</name>
    <dbReference type="NCBI Taxonomy" id="513160"/>
    <lineage>
        <taxon>Bacteria</taxon>
        <taxon>Pseudomonadati</taxon>
        <taxon>Pseudomonadota</taxon>
        <taxon>Betaproteobacteria</taxon>
        <taxon>Burkholderiales</taxon>
        <taxon>Sphaerotilaceae</taxon>
        <taxon>Ideonella</taxon>
    </lineage>
</organism>
<evidence type="ECO:0000313" key="1">
    <source>
        <dbReference type="EMBL" id="GAA0758863.1"/>
    </source>
</evidence>
<name>A0ABN1K981_9BURK</name>
<accession>A0ABN1K981</accession>
<gene>
    <name evidence="1" type="ORF">GCM10009107_39740</name>
</gene>
<dbReference type="Proteomes" id="UP001500279">
    <property type="component" value="Unassembled WGS sequence"/>
</dbReference>
<proteinExistence type="predicted"/>
<comment type="caution">
    <text evidence="1">The sequence shown here is derived from an EMBL/GenBank/DDBJ whole genome shotgun (WGS) entry which is preliminary data.</text>
</comment>
<sequence length="167" mass="18351">MHAGTRAAITRMTTDKPAWLPQEAATHGVSQARGHRACALALCRFGGPAIVAPGEERQERQTGSFATPAFARVCPKLLLPFCRCITSGNKGMLHCTELFRDVFHSKACKSRGRGEWIAHQPVLSRCTNRGTSVAYLTESVNCHPQMGNYSQRGWMGARRVWNALAVK</sequence>